<dbReference type="InterPro" id="IPR036085">
    <property type="entry name" value="PAZ_dom_sf"/>
</dbReference>
<keyword evidence="2" id="KW-0547">Nucleotide-binding</keyword>
<dbReference type="PROSITE" id="PS50821">
    <property type="entry name" value="PAZ"/>
    <property type="match status" value="1"/>
</dbReference>
<keyword evidence="4" id="KW-0378">Hydrolase</keyword>
<protein>
    <recommendedName>
        <fullName evidence="6">PAZ domain-containing protein</fullName>
    </recommendedName>
</protein>
<accession>A0AAW1YKD7</accession>
<organism evidence="7 8">
    <name type="scientific">Rubus argutus</name>
    <name type="common">Southern blackberry</name>
    <dbReference type="NCBI Taxonomy" id="59490"/>
    <lineage>
        <taxon>Eukaryota</taxon>
        <taxon>Viridiplantae</taxon>
        <taxon>Streptophyta</taxon>
        <taxon>Embryophyta</taxon>
        <taxon>Tracheophyta</taxon>
        <taxon>Spermatophyta</taxon>
        <taxon>Magnoliopsida</taxon>
        <taxon>eudicotyledons</taxon>
        <taxon>Gunneridae</taxon>
        <taxon>Pentapetalae</taxon>
        <taxon>rosids</taxon>
        <taxon>fabids</taxon>
        <taxon>Rosales</taxon>
        <taxon>Rosaceae</taxon>
        <taxon>Rosoideae</taxon>
        <taxon>Rosoideae incertae sedis</taxon>
        <taxon>Rubus</taxon>
    </lineage>
</organism>
<gene>
    <name evidence="7" type="ORF">M0R45_004669</name>
</gene>
<dbReference type="Proteomes" id="UP001457282">
    <property type="component" value="Unassembled WGS sequence"/>
</dbReference>
<evidence type="ECO:0000313" key="7">
    <source>
        <dbReference type="EMBL" id="KAK9949129.1"/>
    </source>
</evidence>
<dbReference type="Pfam" id="PF02170">
    <property type="entry name" value="PAZ"/>
    <property type="match status" value="1"/>
</dbReference>
<dbReference type="GO" id="GO:0004525">
    <property type="term" value="F:ribonuclease III activity"/>
    <property type="evidence" value="ECO:0007669"/>
    <property type="project" value="TreeGrafter"/>
</dbReference>
<dbReference type="GO" id="GO:0030422">
    <property type="term" value="P:siRNA processing"/>
    <property type="evidence" value="ECO:0007669"/>
    <property type="project" value="TreeGrafter"/>
</dbReference>
<sequence length="251" mass="27976">MSGVRVVVKASVSSCGQVHLNGEQMAKAKLFQEFFFNGLFGKLFHRSSPATKQREFLLTKETIQLWSQSYMYLVLPLETLNDSNNESWTINWRGINSCVSVVEFLKKNALVGAQHCNGDTRNSLPSRTSLSGTGGNSSQIFHFADSSVDAKNITDMVVVAIHTGKIYSVYEVLSDTSAESPFESPQHNTYAEYFQKKYGVLLMYPGQPLVRLKQNHNPHNLLVNFNGEDGSGKTSESGPVNGKERMYAHMH</sequence>
<dbReference type="PANTHER" id="PTHR14950:SF46">
    <property type="entry name" value="ENDORIBONUCLEASE DICER HOMOLOG 3"/>
    <property type="match status" value="1"/>
</dbReference>
<feature type="domain" description="PAZ" evidence="6">
    <location>
        <begin position="139"/>
        <end position="226"/>
    </location>
</feature>
<evidence type="ECO:0000259" key="6">
    <source>
        <dbReference type="PROSITE" id="PS50821"/>
    </source>
</evidence>
<dbReference type="GO" id="GO:0003723">
    <property type="term" value="F:RNA binding"/>
    <property type="evidence" value="ECO:0007669"/>
    <property type="project" value="InterPro"/>
</dbReference>
<name>A0AAW1YKD7_RUBAR</name>
<keyword evidence="1" id="KW-0540">Nuclease</keyword>
<dbReference type="Gene3D" id="2.170.260.10">
    <property type="entry name" value="paz domain"/>
    <property type="match status" value="1"/>
</dbReference>
<dbReference type="PANTHER" id="PTHR14950">
    <property type="entry name" value="DICER-RELATED"/>
    <property type="match status" value="1"/>
</dbReference>
<keyword evidence="3" id="KW-0255">Endonuclease</keyword>
<feature type="region of interest" description="Disordered" evidence="5">
    <location>
        <begin position="223"/>
        <end position="251"/>
    </location>
</feature>
<proteinExistence type="predicted"/>
<evidence type="ECO:0000256" key="2">
    <source>
        <dbReference type="ARBA" id="ARBA00022741"/>
    </source>
</evidence>
<evidence type="ECO:0000256" key="5">
    <source>
        <dbReference type="SAM" id="MobiDB-lite"/>
    </source>
</evidence>
<evidence type="ECO:0000256" key="3">
    <source>
        <dbReference type="ARBA" id="ARBA00022759"/>
    </source>
</evidence>
<dbReference type="GO" id="GO:0005634">
    <property type="term" value="C:nucleus"/>
    <property type="evidence" value="ECO:0007669"/>
    <property type="project" value="TreeGrafter"/>
</dbReference>
<evidence type="ECO:0000256" key="4">
    <source>
        <dbReference type="ARBA" id="ARBA00022801"/>
    </source>
</evidence>
<evidence type="ECO:0000256" key="1">
    <source>
        <dbReference type="ARBA" id="ARBA00022722"/>
    </source>
</evidence>
<dbReference type="SUPFAM" id="SSF101690">
    <property type="entry name" value="PAZ domain"/>
    <property type="match status" value="1"/>
</dbReference>
<dbReference type="EMBL" id="JBEDUW010000001">
    <property type="protein sequence ID" value="KAK9949129.1"/>
    <property type="molecule type" value="Genomic_DNA"/>
</dbReference>
<dbReference type="AlphaFoldDB" id="A0AAW1YKD7"/>
<evidence type="ECO:0000313" key="8">
    <source>
        <dbReference type="Proteomes" id="UP001457282"/>
    </source>
</evidence>
<reference evidence="7 8" key="1">
    <citation type="journal article" date="2023" name="G3 (Bethesda)">
        <title>A chromosome-length genome assembly and annotation of blackberry (Rubus argutus, cv. 'Hillquist').</title>
        <authorList>
            <person name="Bruna T."/>
            <person name="Aryal R."/>
            <person name="Dudchenko O."/>
            <person name="Sargent D.J."/>
            <person name="Mead D."/>
            <person name="Buti M."/>
            <person name="Cavallini A."/>
            <person name="Hytonen T."/>
            <person name="Andres J."/>
            <person name="Pham M."/>
            <person name="Weisz D."/>
            <person name="Mascagni F."/>
            <person name="Usai G."/>
            <person name="Natali L."/>
            <person name="Bassil N."/>
            <person name="Fernandez G.E."/>
            <person name="Lomsadze A."/>
            <person name="Armour M."/>
            <person name="Olukolu B."/>
            <person name="Poorten T."/>
            <person name="Britton C."/>
            <person name="Davik J."/>
            <person name="Ashrafi H."/>
            <person name="Aiden E.L."/>
            <person name="Borodovsky M."/>
            <person name="Worthington M."/>
        </authorList>
    </citation>
    <scope>NUCLEOTIDE SEQUENCE [LARGE SCALE GENOMIC DNA]</scope>
    <source>
        <strain evidence="7">PI 553951</strain>
    </source>
</reference>
<dbReference type="GO" id="GO:0005737">
    <property type="term" value="C:cytoplasm"/>
    <property type="evidence" value="ECO:0007669"/>
    <property type="project" value="TreeGrafter"/>
</dbReference>
<keyword evidence="8" id="KW-1185">Reference proteome</keyword>
<feature type="compositionally biased region" description="Basic and acidic residues" evidence="5">
    <location>
        <begin position="242"/>
        <end position="251"/>
    </location>
</feature>
<comment type="caution">
    <text evidence="7">The sequence shown here is derived from an EMBL/GenBank/DDBJ whole genome shotgun (WGS) entry which is preliminary data.</text>
</comment>
<dbReference type="GO" id="GO:0000166">
    <property type="term" value="F:nucleotide binding"/>
    <property type="evidence" value="ECO:0007669"/>
    <property type="project" value="UniProtKB-KW"/>
</dbReference>
<dbReference type="InterPro" id="IPR003100">
    <property type="entry name" value="PAZ_dom"/>
</dbReference>